<sequence length="154" mass="17141">FKDGFNTLGVLDCVRKNPNSFKEVLMYHNIKHTAESIAILFSVKVSEEGTNKRNQENEVLSYWRDYLVDAEESSSEASLTDILIFATGADKVPPLGFFPKLSVKFIHNGDIGKQKLPLGNTCANLLYIPVVNSYELFKSSMDFGILNSPGFGQV</sequence>
<protein>
    <submittedName>
        <fullName evidence="5">G2/M phase-specific E3 ubiquitin-protein ligase-like</fullName>
    </submittedName>
</protein>
<dbReference type="Pfam" id="PF00632">
    <property type="entry name" value="HECT"/>
    <property type="match status" value="1"/>
</dbReference>
<organism evidence="4 5">
    <name type="scientific">Saccoglossus kowalevskii</name>
    <name type="common">Acorn worm</name>
    <dbReference type="NCBI Taxonomy" id="10224"/>
    <lineage>
        <taxon>Eukaryota</taxon>
        <taxon>Metazoa</taxon>
        <taxon>Hemichordata</taxon>
        <taxon>Enteropneusta</taxon>
        <taxon>Harrimaniidae</taxon>
        <taxon>Saccoglossus</taxon>
    </lineage>
</organism>
<name>A0ABM0M0P3_SACKO</name>
<feature type="non-terminal residue" evidence="5">
    <location>
        <position position="1"/>
    </location>
</feature>
<dbReference type="Gene3D" id="3.30.2410.10">
    <property type="entry name" value="Hect, E3 ligase catalytic domain"/>
    <property type="match status" value="1"/>
</dbReference>
<evidence type="ECO:0000313" key="5">
    <source>
        <dbReference type="RefSeq" id="XP_006813584.1"/>
    </source>
</evidence>
<proteinExistence type="predicted"/>
<feature type="domain" description="HECT" evidence="3">
    <location>
        <begin position="1"/>
        <end position="154"/>
    </location>
</feature>
<dbReference type="InterPro" id="IPR035983">
    <property type="entry name" value="Hect_E3_ubiquitin_ligase"/>
</dbReference>
<gene>
    <name evidence="5" type="primary">LOC102804192</name>
</gene>
<dbReference type="RefSeq" id="XP_006813584.1">
    <property type="nucleotide sequence ID" value="XM_006813521.1"/>
</dbReference>
<evidence type="ECO:0000313" key="4">
    <source>
        <dbReference type="Proteomes" id="UP000694865"/>
    </source>
</evidence>
<dbReference type="SUPFAM" id="SSF56204">
    <property type="entry name" value="Hect, E3 ligase catalytic domain"/>
    <property type="match status" value="1"/>
</dbReference>
<dbReference type="PROSITE" id="PS50237">
    <property type="entry name" value="HECT"/>
    <property type="match status" value="1"/>
</dbReference>
<reference evidence="5" key="1">
    <citation type="submission" date="2025-08" db="UniProtKB">
        <authorList>
            <consortium name="RefSeq"/>
        </authorList>
    </citation>
    <scope>IDENTIFICATION</scope>
    <source>
        <tissue evidence="5">Testes</tissue>
    </source>
</reference>
<accession>A0ABM0M0P3</accession>
<dbReference type="GeneID" id="102804192"/>
<evidence type="ECO:0000256" key="1">
    <source>
        <dbReference type="ARBA" id="ARBA00022786"/>
    </source>
</evidence>
<feature type="active site" description="Glycyl thioester intermediate" evidence="2">
    <location>
        <position position="122"/>
    </location>
</feature>
<dbReference type="InterPro" id="IPR000569">
    <property type="entry name" value="HECT_dom"/>
</dbReference>
<keyword evidence="1 2" id="KW-0833">Ubl conjugation pathway</keyword>
<dbReference type="Proteomes" id="UP000694865">
    <property type="component" value="Unplaced"/>
</dbReference>
<keyword evidence="4" id="KW-1185">Reference proteome</keyword>
<evidence type="ECO:0000259" key="3">
    <source>
        <dbReference type="PROSITE" id="PS50237"/>
    </source>
</evidence>
<evidence type="ECO:0000256" key="2">
    <source>
        <dbReference type="PROSITE-ProRule" id="PRU00104"/>
    </source>
</evidence>